<name>A0A852RAS0_9MICO</name>
<dbReference type="AlphaFoldDB" id="A0A852RAS0"/>
<reference evidence="1 2" key="1">
    <citation type="submission" date="2020-07" db="EMBL/GenBank/DDBJ databases">
        <title>Sequencing the genomes of 1000 actinobacteria strains.</title>
        <authorList>
            <person name="Klenk H.-P."/>
        </authorList>
    </citation>
    <scope>NUCLEOTIDE SEQUENCE [LARGE SCALE GENOMIC DNA]</scope>
    <source>
        <strain evidence="1 2">DSM 17380</strain>
    </source>
</reference>
<evidence type="ECO:0000313" key="2">
    <source>
        <dbReference type="Proteomes" id="UP000586095"/>
    </source>
</evidence>
<keyword evidence="2" id="KW-1185">Reference proteome</keyword>
<accession>A0A852RAS0</accession>
<dbReference type="EMBL" id="JACCBD010000001">
    <property type="protein sequence ID" value="NYD27509.1"/>
    <property type="molecule type" value="Genomic_DNA"/>
</dbReference>
<sequence length="260" mass="27645">MRILLPPSETKRLGGRLPFSPDDLFLGERLAAPRAAVKSALERVSADEAAATKALKLGVKNRDERLRNLDLDVSGAMPAIERYTGVLYDALDTETLAPAALAWLSDHVFVQSALFGLVRGGDPIPAYRVSASSRLPELGSPLAKLWAGPHEGALTGADYVLDLRSKDYAALAPLGALGASETDYLEVVARSDDGEVRALNHFNKAAKGDLVRRVAESAPAISSRAEFLEWAREAGLEIGEGADPAVLRLVTLQGVPAASR</sequence>
<gene>
    <name evidence="1" type="ORF">BJ960_002312</name>
</gene>
<dbReference type="GO" id="GO:0033194">
    <property type="term" value="P:response to hydroperoxide"/>
    <property type="evidence" value="ECO:0007669"/>
    <property type="project" value="TreeGrafter"/>
</dbReference>
<dbReference type="InterPro" id="IPR005583">
    <property type="entry name" value="YaaA"/>
</dbReference>
<evidence type="ECO:0000313" key="1">
    <source>
        <dbReference type="EMBL" id="NYD27509.1"/>
    </source>
</evidence>
<organism evidence="1 2">
    <name type="scientific">Leucobacter aridicollis</name>
    <dbReference type="NCBI Taxonomy" id="283878"/>
    <lineage>
        <taxon>Bacteria</taxon>
        <taxon>Bacillati</taxon>
        <taxon>Actinomycetota</taxon>
        <taxon>Actinomycetes</taxon>
        <taxon>Micrococcales</taxon>
        <taxon>Microbacteriaceae</taxon>
        <taxon>Leucobacter</taxon>
    </lineage>
</organism>
<dbReference type="Proteomes" id="UP000586095">
    <property type="component" value="Unassembled WGS sequence"/>
</dbReference>
<dbReference type="PANTHER" id="PTHR30283">
    <property type="entry name" value="PEROXIDE STRESS RESPONSE PROTEIN YAAA"/>
    <property type="match status" value="1"/>
</dbReference>
<dbReference type="RefSeq" id="WP_185987395.1">
    <property type="nucleotide sequence ID" value="NZ_BAAALZ010000001.1"/>
</dbReference>
<dbReference type="Pfam" id="PF03883">
    <property type="entry name" value="H2O2_YaaD"/>
    <property type="match status" value="1"/>
</dbReference>
<protein>
    <recommendedName>
        <fullName evidence="3">Peroxide stress protein YaaA</fullName>
    </recommendedName>
</protein>
<proteinExistence type="predicted"/>
<evidence type="ECO:0008006" key="3">
    <source>
        <dbReference type="Google" id="ProtNLM"/>
    </source>
</evidence>
<comment type="caution">
    <text evidence="1">The sequence shown here is derived from an EMBL/GenBank/DDBJ whole genome shotgun (WGS) entry which is preliminary data.</text>
</comment>
<dbReference type="PANTHER" id="PTHR30283:SF4">
    <property type="entry name" value="PEROXIDE STRESS RESISTANCE PROTEIN YAAA"/>
    <property type="match status" value="1"/>
</dbReference>
<dbReference type="GO" id="GO:0005829">
    <property type="term" value="C:cytosol"/>
    <property type="evidence" value="ECO:0007669"/>
    <property type="project" value="TreeGrafter"/>
</dbReference>